<dbReference type="KEGG" id="luo:HHL09_02725"/>
<dbReference type="Pfam" id="PF14559">
    <property type="entry name" value="TPR_19"/>
    <property type="match status" value="1"/>
</dbReference>
<organism evidence="6 7">
    <name type="scientific">Luteolibacter luteus</name>
    <dbReference type="NCBI Taxonomy" id="2728835"/>
    <lineage>
        <taxon>Bacteria</taxon>
        <taxon>Pseudomonadati</taxon>
        <taxon>Verrucomicrobiota</taxon>
        <taxon>Verrucomicrobiia</taxon>
        <taxon>Verrucomicrobiales</taxon>
        <taxon>Verrucomicrobiaceae</taxon>
        <taxon>Luteolibacter</taxon>
    </lineage>
</organism>
<feature type="repeat" description="TPR" evidence="3">
    <location>
        <begin position="663"/>
        <end position="696"/>
    </location>
</feature>
<dbReference type="SUPFAM" id="SSF48452">
    <property type="entry name" value="TPR-like"/>
    <property type="match status" value="1"/>
</dbReference>
<feature type="signal peptide" evidence="5">
    <location>
        <begin position="1"/>
        <end position="27"/>
    </location>
</feature>
<evidence type="ECO:0000313" key="6">
    <source>
        <dbReference type="EMBL" id="QJE94738.1"/>
    </source>
</evidence>
<evidence type="ECO:0000256" key="1">
    <source>
        <dbReference type="ARBA" id="ARBA00022737"/>
    </source>
</evidence>
<reference evidence="6 7" key="1">
    <citation type="submission" date="2020-04" db="EMBL/GenBank/DDBJ databases">
        <title>Luteolibacter sp. G-1-1-1 isolated from soil.</title>
        <authorList>
            <person name="Dahal R.H."/>
        </authorList>
    </citation>
    <scope>NUCLEOTIDE SEQUENCE [LARGE SCALE GENOMIC DNA]</scope>
    <source>
        <strain evidence="6 7">G-1-1-1</strain>
    </source>
</reference>
<evidence type="ECO:0000256" key="3">
    <source>
        <dbReference type="PROSITE-ProRule" id="PRU00339"/>
    </source>
</evidence>
<feature type="repeat" description="TPR" evidence="3">
    <location>
        <begin position="629"/>
        <end position="662"/>
    </location>
</feature>
<dbReference type="RefSeq" id="WP_169452959.1">
    <property type="nucleotide sequence ID" value="NZ_CP051774.1"/>
</dbReference>
<dbReference type="SMART" id="SM00028">
    <property type="entry name" value="TPR"/>
    <property type="match status" value="5"/>
</dbReference>
<dbReference type="InterPro" id="IPR019734">
    <property type="entry name" value="TPR_rpt"/>
</dbReference>
<dbReference type="AlphaFoldDB" id="A0A858RDS5"/>
<dbReference type="PROSITE" id="PS50005">
    <property type="entry name" value="TPR"/>
    <property type="match status" value="3"/>
</dbReference>
<dbReference type="PANTHER" id="PTHR44186:SF1">
    <property type="entry name" value="BARDET-BIEDL SYNDROME 4 PROTEIN"/>
    <property type="match status" value="1"/>
</dbReference>
<feature type="chain" id="PRO_5032888363" evidence="5">
    <location>
        <begin position="28"/>
        <end position="744"/>
    </location>
</feature>
<dbReference type="InterPro" id="IPR011990">
    <property type="entry name" value="TPR-like_helical_dom_sf"/>
</dbReference>
<evidence type="ECO:0000256" key="2">
    <source>
        <dbReference type="ARBA" id="ARBA00022803"/>
    </source>
</evidence>
<keyword evidence="2 3" id="KW-0802">TPR repeat</keyword>
<accession>A0A858RDS5</accession>
<gene>
    <name evidence="6" type="ORF">HHL09_02725</name>
</gene>
<dbReference type="Proteomes" id="UP000501812">
    <property type="component" value="Chromosome"/>
</dbReference>
<feature type="compositionally biased region" description="Basic and acidic residues" evidence="4">
    <location>
        <begin position="198"/>
        <end position="213"/>
    </location>
</feature>
<keyword evidence="5" id="KW-0732">Signal</keyword>
<name>A0A858RDS5_9BACT</name>
<proteinExistence type="predicted"/>
<protein>
    <submittedName>
        <fullName evidence="6">Tetratricopeptide repeat protein</fullName>
    </submittedName>
</protein>
<dbReference type="Gene3D" id="1.25.40.10">
    <property type="entry name" value="Tetratricopeptide repeat domain"/>
    <property type="match status" value="1"/>
</dbReference>
<evidence type="ECO:0000256" key="4">
    <source>
        <dbReference type="SAM" id="MobiDB-lite"/>
    </source>
</evidence>
<feature type="repeat" description="TPR" evidence="3">
    <location>
        <begin position="697"/>
        <end position="730"/>
    </location>
</feature>
<evidence type="ECO:0000313" key="7">
    <source>
        <dbReference type="Proteomes" id="UP000501812"/>
    </source>
</evidence>
<sequence length="744" mass="83461">MPRSLFRLTGRASLLACACSIALSSVSAPGQQREIPLAPPRDGKAVPNFDPSDVYFEGWLRYKDAQKLEQEKKAVEALEKYTQAQKLFDSIATYFPTWKRDMVGNRRAIVIEDIGRVGPLALKEDEKKARAVAELEGGAKVGVVETTQPKPILPQIPAAPIKPMADVDTIESRRIAELEDKVKNLESELSAKPPAENDAQRERSRANDISRQRDIARAELKQAHDELAKLREKFAAAPMQEELQKLTGQIESLQRDKAAMGRALGESQKETRTAQGQIEALQTERARLAQQAADLKQNLEIEREATGKVIAGQQKQLQKYQEELREADAKYAISQQRIASLENQLTEVKGSFDELQQRYDGLTQERNQLRELLKLNEGSQVQTLIDQNMGLAKQLREASENVDRLNREVNANQDELLTAMRDFALAKAAINAYKHEKTAQDKRIADLEARLQSEDKNLAGGNSGATTEETEMLRSLVKKQLRIQERQREGVQLLLDAAGDNAKEDEKYKQALNLLNQAEMPLSADEMKLVQGHRVDDTFISPSAKTQSEVDANVARLEQENIPYTDAAKRAYLADRFDSSRELFELILERNPGDTETRCKLGNVQMRLKDLPGASDTFRRASELSVNNPYAHRMLGYSLLEMGEPGQAIEPLKKSIELSPTNALGHVMLGRAYFETGNEDRAEEELKSAIEFDDTAHDAYYNLAYLYAKQGKKKLGLEYYQNAIQRGADFDMELEKSLGTSSAQ</sequence>
<evidence type="ECO:0000256" key="5">
    <source>
        <dbReference type="SAM" id="SignalP"/>
    </source>
</evidence>
<dbReference type="EMBL" id="CP051774">
    <property type="protein sequence ID" value="QJE94738.1"/>
    <property type="molecule type" value="Genomic_DNA"/>
</dbReference>
<dbReference type="PANTHER" id="PTHR44186">
    <property type="match status" value="1"/>
</dbReference>
<keyword evidence="1" id="KW-0677">Repeat</keyword>
<feature type="region of interest" description="Disordered" evidence="4">
    <location>
        <begin position="185"/>
        <end position="213"/>
    </location>
</feature>
<dbReference type="Gene3D" id="1.10.287.1490">
    <property type="match status" value="1"/>
</dbReference>
<keyword evidence="7" id="KW-1185">Reference proteome</keyword>